<dbReference type="InterPro" id="IPR006139">
    <property type="entry name" value="D-isomer_2_OHA_DH_cat_dom"/>
</dbReference>
<dbReference type="CDD" id="cd12169">
    <property type="entry name" value="PGDH_like_1"/>
    <property type="match status" value="1"/>
</dbReference>
<proteinExistence type="inferred from homology"/>
<dbReference type="InterPro" id="IPR029752">
    <property type="entry name" value="D-isomer_DH_CS1"/>
</dbReference>
<dbReference type="InterPro" id="IPR029069">
    <property type="entry name" value="HotDog_dom_sf"/>
</dbReference>
<reference evidence="9" key="1">
    <citation type="submission" date="2020-06" db="EMBL/GenBank/DDBJ databases">
        <title>A chromosome-scale genome assembly of Talaromyces rugulosus W13939.</title>
        <authorList>
            <person name="Wang B."/>
            <person name="Guo L."/>
            <person name="Ye K."/>
            <person name="Wang L."/>
        </authorList>
    </citation>
    <scope>NUCLEOTIDE SEQUENCE [LARGE SCALE GENOMIC DNA]</scope>
    <source>
        <strain evidence="9">W13939</strain>
    </source>
</reference>
<dbReference type="InterPro" id="IPR029753">
    <property type="entry name" value="D-isomer_DH_CS"/>
</dbReference>
<dbReference type="PANTHER" id="PTHR42789">
    <property type="entry name" value="D-ISOMER SPECIFIC 2-HYDROXYACID DEHYDROGENASE FAMILY PROTEIN (AFU_ORTHOLOGUE AFUA_6G10090)"/>
    <property type="match status" value="1"/>
</dbReference>
<dbReference type="KEGG" id="trg:TRUGW13939_00284"/>
<dbReference type="GeneID" id="55987799"/>
<keyword evidence="5" id="KW-0472">Membrane</keyword>
<evidence type="ECO:0000256" key="1">
    <source>
        <dbReference type="ARBA" id="ARBA00005854"/>
    </source>
</evidence>
<dbReference type="SUPFAM" id="SSF54637">
    <property type="entry name" value="Thioesterase/thiol ester dehydrase-isomerase"/>
    <property type="match status" value="1"/>
</dbReference>
<dbReference type="Pfam" id="PF02826">
    <property type="entry name" value="2-Hacid_dh_C"/>
    <property type="match status" value="1"/>
</dbReference>
<dbReference type="InterPro" id="IPR006140">
    <property type="entry name" value="D-isomer_DH_NAD-bd"/>
</dbReference>
<feature type="domain" description="D-isomer specific 2-hydroxyacid dehydrogenase catalytic" evidence="6">
    <location>
        <begin position="400"/>
        <end position="724"/>
    </location>
</feature>
<evidence type="ECO:0000259" key="6">
    <source>
        <dbReference type="Pfam" id="PF00389"/>
    </source>
</evidence>
<dbReference type="EMBL" id="CP055898">
    <property type="protein sequence ID" value="QKX53208.1"/>
    <property type="molecule type" value="Genomic_DNA"/>
</dbReference>
<accession>A0A7H8QGZ8</accession>
<dbReference type="PANTHER" id="PTHR42789:SF1">
    <property type="entry name" value="D-ISOMER SPECIFIC 2-HYDROXYACID DEHYDROGENASE FAMILY PROTEIN (AFU_ORTHOLOGUE AFUA_6G10090)"/>
    <property type="match status" value="1"/>
</dbReference>
<dbReference type="PROSITE" id="PS00671">
    <property type="entry name" value="D_2_HYDROXYACID_DH_3"/>
    <property type="match status" value="1"/>
</dbReference>
<evidence type="ECO:0000256" key="5">
    <source>
        <dbReference type="SAM" id="Phobius"/>
    </source>
</evidence>
<keyword evidence="5" id="KW-0812">Transmembrane</keyword>
<dbReference type="Gene3D" id="3.40.50.720">
    <property type="entry name" value="NAD(P)-binding Rossmann-like Domain"/>
    <property type="match status" value="2"/>
</dbReference>
<keyword evidence="2" id="KW-0028">Amino-acid biosynthesis</keyword>
<dbReference type="SUPFAM" id="SSF52283">
    <property type="entry name" value="Formate/glycerate dehydrogenase catalytic domain-like"/>
    <property type="match status" value="1"/>
</dbReference>
<evidence type="ECO:0000256" key="3">
    <source>
        <dbReference type="ARBA" id="ARBA00023002"/>
    </source>
</evidence>
<keyword evidence="9" id="KW-1185">Reference proteome</keyword>
<dbReference type="Proteomes" id="UP000509510">
    <property type="component" value="Chromosome I"/>
</dbReference>
<dbReference type="GO" id="GO:0008652">
    <property type="term" value="P:amino acid biosynthetic process"/>
    <property type="evidence" value="ECO:0007669"/>
    <property type="project" value="UniProtKB-KW"/>
</dbReference>
<evidence type="ECO:0000256" key="4">
    <source>
        <dbReference type="ARBA" id="ARBA00023027"/>
    </source>
</evidence>
<dbReference type="InterPro" id="IPR050857">
    <property type="entry name" value="D-2-hydroxyacid_DH"/>
</dbReference>
<dbReference type="OrthoDB" id="298012at2759"/>
<dbReference type="SUPFAM" id="SSF51735">
    <property type="entry name" value="NAD(P)-binding Rossmann-fold domains"/>
    <property type="match status" value="1"/>
</dbReference>
<comment type="similarity">
    <text evidence="1">Belongs to the D-isomer specific 2-hydroxyacid dehydrogenase family.</text>
</comment>
<evidence type="ECO:0000313" key="9">
    <source>
        <dbReference type="Proteomes" id="UP000509510"/>
    </source>
</evidence>
<dbReference type="PROSITE" id="PS00065">
    <property type="entry name" value="D_2_HYDROXYACID_DH_1"/>
    <property type="match status" value="1"/>
</dbReference>
<sequence>MGQIQYPKLWKVLRRLRAWKVAALAFALFNLKCFPFVWHYRFFIPLLTATLRKPPHQSLVVRNQKNKVPLVFLPIITATRVPLLEGDFNFHKSNSTYFTDLDTSRSHLIAFLCFKGMVKVDRELSADGKKGILTVMLGSTQTSFKREIPTLQPYEIWSRILTWDQKWMYTVTHFVQRGRITPTASVADVKAGSKESKSKTSPASKDIESSIFATSISKFVFKKGRMTVSPERILGASELLSKVSSSDSPINLSQISKNNMNGDVSNSLADQVPSAAQHDIQMLTDIEAERAKGLRYADFLTGLEELQGQLLKDDEVSHGVVSLGTFNELGRLVSAATNTVRACSIAPRHISTTSRPSMVVLDDYLNITPGHLGEIPAEKLPVTVFQDALPSYAHPQTSRDQKEAIVERLKPYTVISTMRERTPFPGDLLRQLPNLKLLLATGTQFETFDLAAARELGITVAAAPGKGRTDGKRIDRPVRPRLDIKKGGSHPTTQHAWALILSLARNVANDDAAMKDPARKGWQTQLANGLTGATLGVVGLGRLGAAVARIGALAWGMEVVCWSENLTQEKANQKAEEMGLPAYGGGPNPNAPTFTAVSKEELFRNADVVSLHYVLSERSRGIVGAKELELMKSSALLVNTSRGGLIDDKALYDVLDRGQIGGAALDVFDVEPLPADSPWRSPSWGHQRRSNLLITPHMGYVEEGIMHTWYEETVENVERWIEGKEILHRLV</sequence>
<keyword evidence="3" id="KW-0560">Oxidoreductase</keyword>
<keyword evidence="5" id="KW-1133">Transmembrane helix</keyword>
<evidence type="ECO:0000259" key="7">
    <source>
        <dbReference type="Pfam" id="PF02826"/>
    </source>
</evidence>
<gene>
    <name evidence="8" type="ORF">TRUGW13939_00284</name>
</gene>
<dbReference type="Pfam" id="PF00389">
    <property type="entry name" value="2-Hacid_dh"/>
    <property type="match status" value="1"/>
</dbReference>
<dbReference type="InterPro" id="IPR036291">
    <property type="entry name" value="NAD(P)-bd_dom_sf"/>
</dbReference>
<organism evidence="8 9">
    <name type="scientific">Talaromyces rugulosus</name>
    <name type="common">Penicillium rugulosum</name>
    <dbReference type="NCBI Taxonomy" id="121627"/>
    <lineage>
        <taxon>Eukaryota</taxon>
        <taxon>Fungi</taxon>
        <taxon>Dikarya</taxon>
        <taxon>Ascomycota</taxon>
        <taxon>Pezizomycotina</taxon>
        <taxon>Eurotiomycetes</taxon>
        <taxon>Eurotiomycetidae</taxon>
        <taxon>Eurotiales</taxon>
        <taxon>Trichocomaceae</taxon>
        <taxon>Talaromyces</taxon>
        <taxon>Talaromyces sect. Islandici</taxon>
    </lineage>
</organism>
<feature type="domain" description="D-isomer specific 2-hydroxyacid dehydrogenase NAD-binding" evidence="7">
    <location>
        <begin position="498"/>
        <end position="699"/>
    </location>
</feature>
<protein>
    <recommendedName>
        <fullName evidence="10">D-isomer specific 2-hydroxyacid dehydrogenase NAD-binding domain-containing protein</fullName>
    </recommendedName>
</protein>
<dbReference type="Pfam" id="PF13279">
    <property type="entry name" value="4HBT_2"/>
    <property type="match status" value="1"/>
</dbReference>
<feature type="transmembrane region" description="Helical" evidence="5">
    <location>
        <begin position="21"/>
        <end position="40"/>
    </location>
</feature>
<name>A0A7H8QGZ8_TALRU</name>
<evidence type="ECO:0000313" key="8">
    <source>
        <dbReference type="EMBL" id="QKX53208.1"/>
    </source>
</evidence>
<evidence type="ECO:0000256" key="2">
    <source>
        <dbReference type="ARBA" id="ARBA00022605"/>
    </source>
</evidence>
<dbReference type="GO" id="GO:0051287">
    <property type="term" value="F:NAD binding"/>
    <property type="evidence" value="ECO:0007669"/>
    <property type="project" value="InterPro"/>
</dbReference>
<dbReference type="AlphaFoldDB" id="A0A7H8QGZ8"/>
<evidence type="ECO:0008006" key="10">
    <source>
        <dbReference type="Google" id="ProtNLM"/>
    </source>
</evidence>
<dbReference type="RefSeq" id="XP_035339387.1">
    <property type="nucleotide sequence ID" value="XM_035483494.1"/>
</dbReference>
<keyword evidence="4" id="KW-0520">NAD</keyword>
<dbReference type="GO" id="GO:0016616">
    <property type="term" value="F:oxidoreductase activity, acting on the CH-OH group of donors, NAD or NADP as acceptor"/>
    <property type="evidence" value="ECO:0007669"/>
    <property type="project" value="InterPro"/>
</dbReference>